<dbReference type="Proteomes" id="UP000695022">
    <property type="component" value="Unplaced"/>
</dbReference>
<evidence type="ECO:0000256" key="2">
    <source>
        <dbReference type="ARBA" id="ARBA00022884"/>
    </source>
</evidence>
<keyword evidence="1" id="KW-0677">Repeat</keyword>
<dbReference type="SUPFAM" id="SSF54928">
    <property type="entry name" value="RNA-binding domain, RBD"/>
    <property type="match status" value="1"/>
</dbReference>
<dbReference type="InterPro" id="IPR000504">
    <property type="entry name" value="RRM_dom"/>
</dbReference>
<gene>
    <name evidence="8" type="primary">LOC106818097</name>
</gene>
<dbReference type="PRINTS" id="PR00961">
    <property type="entry name" value="HUDSXLRNA"/>
</dbReference>
<evidence type="ECO:0000256" key="5">
    <source>
        <dbReference type="PROSITE-ProRule" id="PRU00176"/>
    </source>
</evidence>
<evidence type="ECO:0000313" key="7">
    <source>
        <dbReference type="Proteomes" id="UP000695022"/>
    </source>
</evidence>
<proteinExistence type="predicted"/>
<evidence type="ECO:0000259" key="6">
    <source>
        <dbReference type="PROSITE" id="PS50102"/>
    </source>
</evidence>
<dbReference type="GeneID" id="106818097"/>
<sequence>MFRECSGEFRNVAGPVCSFLCLQQEQDPTNLYFANLPLFLSEKDLENRLVSYGPIVSTRILRDPNGQSRGVGFARLESKEKCEQAVAAFHGKSIQGGIEPLLVKFADGKSKKPAYNKESNRWRDDGLGYQPQYGEVHQNGLASMQLQSGGIMSRYSLAPTPVTSYPVQAGGTWMQPQAYQQVMASGMSGMDPNSASHLHGGLMPQLTAQMGQLQMSNTGSYMQSQHPYTPMQYHVPMMPVPTGTPDALQVGSWEHSSNPGDV</sequence>
<organism evidence="7 8">
    <name type="scientific">Priapulus caudatus</name>
    <name type="common">Priapulid worm</name>
    <dbReference type="NCBI Taxonomy" id="37621"/>
    <lineage>
        <taxon>Eukaryota</taxon>
        <taxon>Metazoa</taxon>
        <taxon>Ecdysozoa</taxon>
        <taxon>Scalidophora</taxon>
        <taxon>Priapulida</taxon>
        <taxon>Priapulimorpha</taxon>
        <taxon>Priapulimorphida</taxon>
        <taxon>Priapulidae</taxon>
        <taxon>Priapulus</taxon>
    </lineage>
</organism>
<dbReference type="InterPro" id="IPR035979">
    <property type="entry name" value="RBD_domain_sf"/>
</dbReference>
<dbReference type="Gene3D" id="3.30.70.330">
    <property type="match status" value="1"/>
</dbReference>
<dbReference type="SMART" id="SM00360">
    <property type="entry name" value="RRM"/>
    <property type="match status" value="1"/>
</dbReference>
<feature type="domain" description="RRM" evidence="6">
    <location>
        <begin position="29"/>
        <end position="108"/>
    </location>
</feature>
<evidence type="ECO:0000256" key="4">
    <source>
        <dbReference type="ARBA" id="ARBA00039536"/>
    </source>
</evidence>
<keyword evidence="7" id="KW-1185">Reference proteome</keyword>
<accession>A0ABM1F1H8</accession>
<evidence type="ECO:0000256" key="3">
    <source>
        <dbReference type="ARBA" id="ARBA00037469"/>
    </source>
</evidence>
<reference evidence="8" key="1">
    <citation type="submission" date="2025-08" db="UniProtKB">
        <authorList>
            <consortium name="RefSeq"/>
        </authorList>
    </citation>
    <scope>IDENTIFICATION</scope>
</reference>
<dbReference type="InterPro" id="IPR012677">
    <property type="entry name" value="Nucleotide-bd_a/b_plait_sf"/>
</dbReference>
<evidence type="ECO:0000256" key="1">
    <source>
        <dbReference type="ARBA" id="ARBA00022737"/>
    </source>
</evidence>
<evidence type="ECO:0000313" key="8">
    <source>
        <dbReference type="RefSeq" id="XP_014678299.1"/>
    </source>
</evidence>
<keyword evidence="2 5" id="KW-0694">RNA-binding</keyword>
<dbReference type="PANTHER" id="PTHR24012">
    <property type="entry name" value="RNA BINDING PROTEIN"/>
    <property type="match status" value="1"/>
</dbReference>
<dbReference type="PROSITE" id="PS50102">
    <property type="entry name" value="RRM"/>
    <property type="match status" value="1"/>
</dbReference>
<dbReference type="Pfam" id="PF00076">
    <property type="entry name" value="RRM_1"/>
    <property type="match status" value="1"/>
</dbReference>
<comment type="function">
    <text evidence="3">Has a role in the perception of gravity.</text>
</comment>
<name>A0ABM1F1H8_PRICU</name>
<dbReference type="InterPro" id="IPR002343">
    <property type="entry name" value="Hud_Sxl_RNA"/>
</dbReference>
<dbReference type="RefSeq" id="XP_014678299.1">
    <property type="nucleotide sequence ID" value="XM_014822813.1"/>
</dbReference>
<dbReference type="CDD" id="cd12244">
    <property type="entry name" value="RRM2_MSSP"/>
    <property type="match status" value="1"/>
</dbReference>
<protein>
    <recommendedName>
        <fullName evidence="4">Protein alan shepard</fullName>
    </recommendedName>
</protein>